<comment type="caution">
    <text evidence="1">The sequence shown here is derived from an EMBL/GenBank/DDBJ whole genome shotgun (WGS) entry which is preliminary data.</text>
</comment>
<organism evidence="1 2">
    <name type="scientific">Hygrophoropsis aurantiaca</name>
    <dbReference type="NCBI Taxonomy" id="72124"/>
    <lineage>
        <taxon>Eukaryota</taxon>
        <taxon>Fungi</taxon>
        <taxon>Dikarya</taxon>
        <taxon>Basidiomycota</taxon>
        <taxon>Agaricomycotina</taxon>
        <taxon>Agaricomycetes</taxon>
        <taxon>Agaricomycetidae</taxon>
        <taxon>Boletales</taxon>
        <taxon>Coniophorineae</taxon>
        <taxon>Hygrophoropsidaceae</taxon>
        <taxon>Hygrophoropsis</taxon>
    </lineage>
</organism>
<gene>
    <name evidence="1" type="ORF">BJ138DRAFT_1145078</name>
</gene>
<protein>
    <submittedName>
        <fullName evidence="1">Uncharacterized protein</fullName>
    </submittedName>
</protein>
<reference evidence="1" key="1">
    <citation type="journal article" date="2021" name="New Phytol.">
        <title>Evolutionary innovations through gain and loss of genes in the ectomycorrhizal Boletales.</title>
        <authorList>
            <person name="Wu G."/>
            <person name="Miyauchi S."/>
            <person name="Morin E."/>
            <person name="Kuo A."/>
            <person name="Drula E."/>
            <person name="Varga T."/>
            <person name="Kohler A."/>
            <person name="Feng B."/>
            <person name="Cao Y."/>
            <person name="Lipzen A."/>
            <person name="Daum C."/>
            <person name="Hundley H."/>
            <person name="Pangilinan J."/>
            <person name="Johnson J."/>
            <person name="Barry K."/>
            <person name="LaButti K."/>
            <person name="Ng V."/>
            <person name="Ahrendt S."/>
            <person name="Min B."/>
            <person name="Choi I.G."/>
            <person name="Park H."/>
            <person name="Plett J.M."/>
            <person name="Magnuson J."/>
            <person name="Spatafora J.W."/>
            <person name="Nagy L.G."/>
            <person name="Henrissat B."/>
            <person name="Grigoriev I.V."/>
            <person name="Yang Z.L."/>
            <person name="Xu J."/>
            <person name="Martin F.M."/>
        </authorList>
    </citation>
    <scope>NUCLEOTIDE SEQUENCE</scope>
    <source>
        <strain evidence="1">ATCC 28755</strain>
    </source>
</reference>
<name>A0ACB8AKQ0_9AGAM</name>
<dbReference type="EMBL" id="MU267623">
    <property type="protein sequence ID" value="KAH7913822.1"/>
    <property type="molecule type" value="Genomic_DNA"/>
</dbReference>
<keyword evidence="2" id="KW-1185">Reference proteome</keyword>
<evidence type="ECO:0000313" key="2">
    <source>
        <dbReference type="Proteomes" id="UP000790377"/>
    </source>
</evidence>
<proteinExistence type="predicted"/>
<accession>A0ACB8AKQ0</accession>
<dbReference type="Proteomes" id="UP000790377">
    <property type="component" value="Unassembled WGS sequence"/>
</dbReference>
<sequence>METATRPPSKEEWVRFESYTSRVREIHIKPGHFKHIIHFMTTLSMKYFPHPSHHLFPKLRFLICASQETTELPFIHLFLPPSLRFLELTFQDFNQLGAPATLFLLEYQYSVNLTSVLRTLKSRSCQQLQSLDCSLLDESILLRLAQLPTLKNLSAELPASIPNTIASNKGFANLQTLTLGVEDIDAIISSLWSAIFQINARGSQPSLFIRFERLDGVGECLAASSKTSSQSLHRMAAHVGNHLHRAHIAPSRLSLAGKTSFVDGWRTTQLDLFD</sequence>
<evidence type="ECO:0000313" key="1">
    <source>
        <dbReference type="EMBL" id="KAH7913822.1"/>
    </source>
</evidence>